<sequence length="741" mass="83192">MTGRKRRASTSSVDSVDESQVRWRQEASIVRTVAKDLAADEWPVFELRDAVVFNRDGETLENALHVALRGPFMIRGHLIIDDPSQKIHLISRVRRSCPLEIRHSTRYSIGETEDGSPIIWVSGRGGWYEINPSPAYRQIFRKMCEATKLYYIMVDIYAPENAPKKNKKSTKSALLDELSGVFLQYAVRAGDGCTFEEVVARCHEHAAFLINQFPQETSIDWNSTAFHRWIMMEHADLVEKIDYVMRNPQIIHDIPIEKLSPAPRESTSRSSYESASVEVADSKQVPIRQRSRHASSLAPPPAEPTRSRTPAQTKPAEARTSREPLHAPKPIAPKPVEEAPKPVKEVTKPVKEVTKPMTPSTASRQTLSGSIAPPPSDGPAFESVFEALEGILDAACRGKKRKTITDTFVLNKFYFDYTLPSYKDGDRGSHKKPGQELLHYYAAPLLQRLDKAKYGGLAVYSWLEQLSCTEFQPVVFKPSDFPITLYQRTRKPRMLTKDAVQQPAPPSGPPPSLLLVKTAEERLYDDEEHDDGIEAEIISDATASRRGKTIKRHGRRKKSYLRPVAANKKRPHSQVDGDSDSDGLEPAPGTRTSHYISDNADDEYDDDVMEDAPASDDAQDNNANDDNNVQHTTVEPIALVVRADKIPDATPRGPDSTWVCDQDGCDYMVRASDDAEGRERIQAHFSEHAQQLERVSLAVTESRGHMPINHLLEKLKRMGEKSLPRRQEPSLPAPIKRKLIV</sequence>
<comment type="caution">
    <text evidence="2">The sequence shown here is derived from an EMBL/GenBank/DDBJ whole genome shotgun (WGS) entry which is preliminary data.</text>
</comment>
<proteinExistence type="predicted"/>
<evidence type="ECO:0000313" key="2">
    <source>
        <dbReference type="EMBL" id="KAF4585738.1"/>
    </source>
</evidence>
<organism evidence="2 3">
    <name type="scientific">Ophiocordyceps camponoti-floridani</name>
    <dbReference type="NCBI Taxonomy" id="2030778"/>
    <lineage>
        <taxon>Eukaryota</taxon>
        <taxon>Fungi</taxon>
        <taxon>Dikarya</taxon>
        <taxon>Ascomycota</taxon>
        <taxon>Pezizomycotina</taxon>
        <taxon>Sordariomycetes</taxon>
        <taxon>Hypocreomycetidae</taxon>
        <taxon>Hypocreales</taxon>
        <taxon>Ophiocordycipitaceae</taxon>
        <taxon>Ophiocordyceps</taxon>
    </lineage>
</organism>
<feature type="compositionally biased region" description="Acidic residues" evidence="1">
    <location>
        <begin position="599"/>
        <end position="619"/>
    </location>
</feature>
<evidence type="ECO:0000313" key="3">
    <source>
        <dbReference type="Proteomes" id="UP000562929"/>
    </source>
</evidence>
<feature type="compositionally biased region" description="Basic and acidic residues" evidence="1">
    <location>
        <begin position="335"/>
        <end position="354"/>
    </location>
</feature>
<evidence type="ECO:0000256" key="1">
    <source>
        <dbReference type="SAM" id="MobiDB-lite"/>
    </source>
</evidence>
<name>A0A8H4VCW7_9HYPO</name>
<keyword evidence="3" id="KW-1185">Reference proteome</keyword>
<dbReference type="AlphaFoldDB" id="A0A8H4VCW7"/>
<feature type="compositionally biased region" description="Basic residues" evidence="1">
    <location>
        <begin position="545"/>
        <end position="560"/>
    </location>
</feature>
<feature type="compositionally biased region" description="Basic and acidic residues" evidence="1">
    <location>
        <begin position="316"/>
        <end position="326"/>
    </location>
</feature>
<protein>
    <submittedName>
        <fullName evidence="2">Defective in methylation-7 protein</fullName>
    </submittedName>
</protein>
<gene>
    <name evidence="2" type="ORF">GQ602_005043</name>
</gene>
<dbReference type="EMBL" id="JAACLJ010000005">
    <property type="protein sequence ID" value="KAF4585738.1"/>
    <property type="molecule type" value="Genomic_DNA"/>
</dbReference>
<feature type="compositionally biased region" description="Low complexity" evidence="1">
    <location>
        <begin position="264"/>
        <end position="279"/>
    </location>
</feature>
<dbReference type="Proteomes" id="UP000562929">
    <property type="component" value="Unassembled WGS sequence"/>
</dbReference>
<feature type="compositionally biased region" description="Polar residues" evidence="1">
    <location>
        <begin position="360"/>
        <end position="369"/>
    </location>
</feature>
<dbReference type="OrthoDB" id="5382953at2759"/>
<accession>A0A8H4VCW7</accession>
<feature type="compositionally biased region" description="Acidic residues" evidence="1">
    <location>
        <begin position="525"/>
        <end position="534"/>
    </location>
</feature>
<feature type="region of interest" description="Disordered" evidence="1">
    <location>
        <begin position="257"/>
        <end position="374"/>
    </location>
</feature>
<reference evidence="2 3" key="1">
    <citation type="journal article" date="2020" name="G3 (Bethesda)">
        <title>Genetic Underpinnings of Host Manipulation by Ophiocordyceps as Revealed by Comparative Transcriptomics.</title>
        <authorList>
            <person name="Will I."/>
            <person name="Das B."/>
            <person name="Trinh T."/>
            <person name="Brachmann A."/>
            <person name="Ohm R.A."/>
            <person name="de Bekker C."/>
        </authorList>
    </citation>
    <scope>NUCLEOTIDE SEQUENCE [LARGE SCALE GENOMIC DNA]</scope>
    <source>
        <strain evidence="2 3">EC05</strain>
    </source>
</reference>
<feature type="region of interest" description="Disordered" evidence="1">
    <location>
        <begin position="525"/>
        <end position="631"/>
    </location>
</feature>